<evidence type="ECO:0000313" key="9">
    <source>
        <dbReference type="RefSeq" id="XP_028252889.1"/>
    </source>
</evidence>
<feature type="compositionally biased region" description="Acidic residues" evidence="6">
    <location>
        <begin position="54"/>
        <end position="65"/>
    </location>
</feature>
<evidence type="ECO:0000256" key="3">
    <source>
        <dbReference type="ARBA" id="ARBA00022553"/>
    </source>
</evidence>
<comment type="subcellular location">
    <subcellularLocation>
        <location evidence="1">Cytoplasm</location>
    </subcellularLocation>
</comment>
<protein>
    <submittedName>
        <fullName evidence="9">HBS1-like protein isoform X2</fullName>
    </submittedName>
</protein>
<name>A0A6P7HW94_9TELE</name>
<evidence type="ECO:0000256" key="5">
    <source>
        <dbReference type="ARBA" id="ARBA00022917"/>
    </source>
</evidence>
<dbReference type="SUPFAM" id="SSF109732">
    <property type="entry name" value="HBS1-like domain"/>
    <property type="match status" value="1"/>
</dbReference>
<feature type="domain" description="HBS1-like protein N-terminal" evidence="7">
    <location>
        <begin position="56"/>
        <end position="127"/>
    </location>
</feature>
<dbReference type="AlphaFoldDB" id="A0A6P7HW94"/>
<dbReference type="InterPro" id="IPR037189">
    <property type="entry name" value="HBS1-like_N_sf"/>
</dbReference>
<keyword evidence="8" id="KW-1185">Reference proteome</keyword>
<dbReference type="Proteomes" id="UP000515145">
    <property type="component" value="Chromosome 24"/>
</dbReference>
<gene>
    <name evidence="9" type="primary">hbs1l</name>
</gene>
<keyword evidence="5" id="KW-0648">Protein biosynthesis</keyword>
<keyword evidence="4" id="KW-0378">Hydrolase</keyword>
<sequence length="657" mass="69950">MSRHRNVRGYNYDEDFEDDDMYGQSVDDDYCISPATANQFIYSRQERQAPKEEPLEEEEYEDEDVPMSPTVNHNLDPLDQAKLYSCLDQMRAVLGDSVPDSVLSQAAIKCGFDPQRALDAVLSGDAQTAQVNKSGTAEMPSVMRVSQEKAPLPQRTKPEAVAEKGACLAASHTDITSQAHKLQTDGRKSTHLNVLTSALNLGGLLSQRMAVPVVGSSEKHNVNHKSVSPDISSSISLAQLMSEHEQKSKGTKVPETRQGLNVPSLGTLTANSPPSILSNQNTLSLGTLASLTMSTASTTSAPSILSVSLCNLSLNNPKPTMASSSVAAPPGFGSLSFGLHSTQPSKTVGTEGRVDPKGSLSLANLIQEHSNRSNTLSTSHSSIPSVKCQGAAAKAQTVSLSELASQHQKRGIHPQSQSTETSTNALSCLGGTASLSQLGLQHQTLASCNPFSTESTANALKKPPGLSEQLSLSQLLSEHKAKTSTTSNGSQYSLTSLLSPAKPEKAGVIAESTTEGGTQHNQKPCHQIAKTHMPGQTIDLSSLMARTHAAGPHLLDSDLRSPSSPTPGALGLDVSVFAQPSVFAITLSVQSRRQLKRKRNMSKAKVKVPRSGSGYQSFCESLDKPTEQLAPSIVPFRFDTPSPDDIVRANQKKAFTR</sequence>
<reference evidence="9" key="1">
    <citation type="submission" date="2025-08" db="UniProtKB">
        <authorList>
            <consortium name="RefSeq"/>
        </authorList>
    </citation>
    <scope>IDENTIFICATION</scope>
</reference>
<evidence type="ECO:0000256" key="6">
    <source>
        <dbReference type="SAM" id="MobiDB-lite"/>
    </source>
</evidence>
<feature type="compositionally biased region" description="Acidic residues" evidence="6">
    <location>
        <begin position="12"/>
        <end position="28"/>
    </location>
</feature>
<dbReference type="GO" id="GO:0016787">
    <property type="term" value="F:hydrolase activity"/>
    <property type="evidence" value="ECO:0007669"/>
    <property type="project" value="UniProtKB-KW"/>
</dbReference>
<evidence type="ECO:0000256" key="2">
    <source>
        <dbReference type="ARBA" id="ARBA00022490"/>
    </source>
</evidence>
<accession>A0A6P7HW94</accession>
<evidence type="ECO:0000259" key="7">
    <source>
        <dbReference type="Pfam" id="PF08938"/>
    </source>
</evidence>
<dbReference type="Gene3D" id="1.10.8.10">
    <property type="entry name" value="DNA helicase RuvA subunit, C-terminal domain"/>
    <property type="match status" value="1"/>
</dbReference>
<keyword evidence="3" id="KW-0597">Phosphoprotein</keyword>
<feature type="compositionally biased region" description="Basic and acidic residues" evidence="6">
    <location>
        <begin position="44"/>
        <end position="53"/>
    </location>
</feature>
<feature type="compositionally biased region" description="Polar residues" evidence="6">
    <location>
        <begin position="511"/>
        <end position="523"/>
    </location>
</feature>
<feature type="region of interest" description="Disordered" evidence="6">
    <location>
        <begin position="1"/>
        <end position="28"/>
    </location>
</feature>
<keyword evidence="2" id="KW-0963">Cytoplasm</keyword>
<dbReference type="GO" id="GO:0006412">
    <property type="term" value="P:translation"/>
    <property type="evidence" value="ECO:0007669"/>
    <property type="project" value="UniProtKB-KW"/>
</dbReference>
<feature type="compositionally biased region" description="Polar residues" evidence="6">
    <location>
        <begin position="414"/>
        <end position="424"/>
    </location>
</feature>
<organism evidence="8 9">
    <name type="scientific">Parambassis ranga</name>
    <name type="common">Indian glassy fish</name>
    <dbReference type="NCBI Taxonomy" id="210632"/>
    <lineage>
        <taxon>Eukaryota</taxon>
        <taxon>Metazoa</taxon>
        <taxon>Chordata</taxon>
        <taxon>Craniata</taxon>
        <taxon>Vertebrata</taxon>
        <taxon>Euteleostomi</taxon>
        <taxon>Actinopterygii</taxon>
        <taxon>Neopterygii</taxon>
        <taxon>Teleostei</taxon>
        <taxon>Neoteleostei</taxon>
        <taxon>Acanthomorphata</taxon>
        <taxon>Ovalentaria</taxon>
        <taxon>Ambassidae</taxon>
        <taxon>Parambassis</taxon>
    </lineage>
</organism>
<dbReference type="GO" id="GO:0005737">
    <property type="term" value="C:cytoplasm"/>
    <property type="evidence" value="ECO:0007669"/>
    <property type="project" value="UniProtKB-SubCell"/>
</dbReference>
<dbReference type="Pfam" id="PF08938">
    <property type="entry name" value="HBS1_N"/>
    <property type="match status" value="1"/>
</dbReference>
<dbReference type="GeneID" id="114428560"/>
<feature type="region of interest" description="Disordered" evidence="6">
    <location>
        <begin position="41"/>
        <end position="71"/>
    </location>
</feature>
<evidence type="ECO:0000256" key="1">
    <source>
        <dbReference type="ARBA" id="ARBA00004496"/>
    </source>
</evidence>
<dbReference type="CTD" id="10767"/>
<dbReference type="InterPro" id="IPR015033">
    <property type="entry name" value="HBS1-like_N"/>
</dbReference>
<feature type="region of interest" description="Disordered" evidence="6">
    <location>
        <begin position="399"/>
        <end position="424"/>
    </location>
</feature>
<evidence type="ECO:0000313" key="8">
    <source>
        <dbReference type="Proteomes" id="UP000515145"/>
    </source>
</evidence>
<proteinExistence type="predicted"/>
<feature type="region of interest" description="Disordered" evidence="6">
    <location>
        <begin position="503"/>
        <end position="523"/>
    </location>
</feature>
<dbReference type="RefSeq" id="XP_028252889.1">
    <property type="nucleotide sequence ID" value="XM_028397088.1"/>
</dbReference>
<evidence type="ECO:0000256" key="4">
    <source>
        <dbReference type="ARBA" id="ARBA00022801"/>
    </source>
</evidence>